<sequence length="70" mass="7478">MLSPGKRYVLSASTSYVLSPGIAYLTWDIVGITGYVSSSSSSDIIYLLSPDRVSSDKSINVSSFDAHCLV</sequence>
<name>A0A498SLP6_ACAVI</name>
<protein>
    <submittedName>
        <fullName evidence="1">Uncharacterized protein</fullName>
    </submittedName>
</protein>
<evidence type="ECO:0000313" key="1">
    <source>
        <dbReference type="EMBL" id="VBB31974.1"/>
    </source>
</evidence>
<dbReference type="Proteomes" id="UP000276991">
    <property type="component" value="Unassembled WGS sequence"/>
</dbReference>
<proteinExistence type="predicted"/>
<gene>
    <name evidence="1" type="ORF">NAV_LOCUS6765</name>
</gene>
<organism evidence="1 2">
    <name type="scientific">Acanthocheilonema viteae</name>
    <name type="common">Filarial nematode worm</name>
    <name type="synonym">Dipetalonema viteae</name>
    <dbReference type="NCBI Taxonomy" id="6277"/>
    <lineage>
        <taxon>Eukaryota</taxon>
        <taxon>Metazoa</taxon>
        <taxon>Ecdysozoa</taxon>
        <taxon>Nematoda</taxon>
        <taxon>Chromadorea</taxon>
        <taxon>Rhabditida</taxon>
        <taxon>Spirurina</taxon>
        <taxon>Spiruromorpha</taxon>
        <taxon>Filarioidea</taxon>
        <taxon>Onchocercidae</taxon>
        <taxon>Acanthocheilonema</taxon>
    </lineage>
</organism>
<evidence type="ECO:0000313" key="2">
    <source>
        <dbReference type="Proteomes" id="UP000276991"/>
    </source>
</evidence>
<dbReference type="AlphaFoldDB" id="A0A498SLP6"/>
<reference evidence="1 2" key="1">
    <citation type="submission" date="2018-08" db="EMBL/GenBank/DDBJ databases">
        <authorList>
            <person name="Laetsch R D."/>
            <person name="Stevens L."/>
            <person name="Kumar S."/>
            <person name="Blaxter L. M."/>
        </authorList>
    </citation>
    <scope>NUCLEOTIDE SEQUENCE [LARGE SCALE GENOMIC DNA]</scope>
</reference>
<keyword evidence="2" id="KW-1185">Reference proteome</keyword>
<dbReference type="EMBL" id="UPTC01001480">
    <property type="protein sequence ID" value="VBB31974.1"/>
    <property type="molecule type" value="Genomic_DNA"/>
</dbReference>
<accession>A0A498SLP6</accession>